<protein>
    <submittedName>
        <fullName evidence="1">Uncharacterized protein</fullName>
    </submittedName>
</protein>
<evidence type="ECO:0000313" key="1">
    <source>
        <dbReference type="EMBL" id="DAF56675.1"/>
    </source>
</evidence>
<proteinExistence type="predicted"/>
<dbReference type="EMBL" id="BK032721">
    <property type="protein sequence ID" value="DAF56675.1"/>
    <property type="molecule type" value="Genomic_DNA"/>
</dbReference>
<sequence length="238" mass="28303">MRSDIFEHRMVLGTASIPYLKPDLEDIKNVCFDVIQTNSDVKNNVWGNPTINFCGICFILVKYQYKFNSYENDNPYMEYEYKGMGIASDLTLFASDKKLKYIVSNYENLKYHPISYTNTVQTLNGYNVWMTEPTIWVDKTEIKETKKEVKFEKLSNSEKLLIDLVKSIIDKNFSDIFYAINEYRISQYNKGKLKNTKFPFHKIHLDGIDNFLENIKENYQKFSNFKKYCDFVFFYLDK</sequence>
<reference evidence="1" key="1">
    <citation type="journal article" date="2021" name="Proc. Natl. Acad. Sci. U.S.A.">
        <title>A Catalog of Tens of Thousands of Viruses from Human Metagenomes Reveals Hidden Associations with Chronic Diseases.</title>
        <authorList>
            <person name="Tisza M.J."/>
            <person name="Buck C.B."/>
        </authorList>
    </citation>
    <scope>NUCLEOTIDE SEQUENCE</scope>
    <source>
        <strain evidence="1">CtWb16</strain>
    </source>
</reference>
<name>A0A8S5T0W2_9CAUD</name>
<organism evidence="1">
    <name type="scientific">Myoviridae sp. ctWb16</name>
    <dbReference type="NCBI Taxonomy" id="2827690"/>
    <lineage>
        <taxon>Viruses</taxon>
        <taxon>Duplodnaviria</taxon>
        <taxon>Heunggongvirae</taxon>
        <taxon>Uroviricota</taxon>
        <taxon>Caudoviricetes</taxon>
    </lineage>
</organism>
<accession>A0A8S5T0W2</accession>